<sequence>MLQDRIEHLTLLVLQTKESIHAEQAINASSRIEVRQSLSEIQLIQFLHFLTVATLPDPAMSLKALIFMREKRLSKPSFSPRKEFPFWLTPKMQNWNSSKVSSLIMINGTHKLRFQIKDFCANSISVLQDSGIPVIWAMKALDPEGSRDVEVGEMASKCSGGKLYSIEILKYLISQAIRVNRSIHNDVALAPCLKAYLGATTEQDWFNILGSILQGIPLLYIFIDIEVLESSDTVPSSPFSLPSSFLRVFQELKDRGINTAIRVALVSYGSPIFRNYLSDEHKEMVTFVGGGTRSRAQLASRPMVKRDREKRSRFALGQVITGHGTKLQRTGM</sequence>
<protein>
    <submittedName>
        <fullName evidence="1">Uncharacterized protein</fullName>
    </submittedName>
</protein>
<evidence type="ECO:0000313" key="2">
    <source>
        <dbReference type="Proteomes" id="UP001595075"/>
    </source>
</evidence>
<dbReference type="Proteomes" id="UP001595075">
    <property type="component" value="Unassembled WGS sequence"/>
</dbReference>
<proteinExistence type="predicted"/>
<keyword evidence="2" id="KW-1185">Reference proteome</keyword>
<organism evidence="1 2">
    <name type="scientific">Oculimacula yallundae</name>
    <dbReference type="NCBI Taxonomy" id="86028"/>
    <lineage>
        <taxon>Eukaryota</taxon>
        <taxon>Fungi</taxon>
        <taxon>Dikarya</taxon>
        <taxon>Ascomycota</taxon>
        <taxon>Pezizomycotina</taxon>
        <taxon>Leotiomycetes</taxon>
        <taxon>Helotiales</taxon>
        <taxon>Ploettnerulaceae</taxon>
        <taxon>Oculimacula</taxon>
    </lineage>
</organism>
<evidence type="ECO:0000313" key="1">
    <source>
        <dbReference type="EMBL" id="KAL2068637.1"/>
    </source>
</evidence>
<comment type="caution">
    <text evidence="1">The sequence shown here is derived from an EMBL/GenBank/DDBJ whole genome shotgun (WGS) entry which is preliminary data.</text>
</comment>
<gene>
    <name evidence="1" type="ORF">VTL71DRAFT_14974</name>
</gene>
<dbReference type="EMBL" id="JAZHXI010000008">
    <property type="protein sequence ID" value="KAL2068637.1"/>
    <property type="molecule type" value="Genomic_DNA"/>
</dbReference>
<name>A0ABR4CG09_9HELO</name>
<reference evidence="1 2" key="1">
    <citation type="journal article" date="2024" name="Commun. Biol.">
        <title>Comparative genomic analysis of thermophilic fungi reveals convergent evolutionary adaptations and gene losses.</title>
        <authorList>
            <person name="Steindorff A.S."/>
            <person name="Aguilar-Pontes M.V."/>
            <person name="Robinson A.J."/>
            <person name="Andreopoulos B."/>
            <person name="LaButti K."/>
            <person name="Kuo A."/>
            <person name="Mondo S."/>
            <person name="Riley R."/>
            <person name="Otillar R."/>
            <person name="Haridas S."/>
            <person name="Lipzen A."/>
            <person name="Grimwood J."/>
            <person name="Schmutz J."/>
            <person name="Clum A."/>
            <person name="Reid I.D."/>
            <person name="Moisan M.C."/>
            <person name="Butler G."/>
            <person name="Nguyen T.T.M."/>
            <person name="Dewar K."/>
            <person name="Conant G."/>
            <person name="Drula E."/>
            <person name="Henrissat B."/>
            <person name="Hansel C."/>
            <person name="Singer S."/>
            <person name="Hutchinson M.I."/>
            <person name="de Vries R.P."/>
            <person name="Natvig D.O."/>
            <person name="Powell A.J."/>
            <person name="Tsang A."/>
            <person name="Grigoriev I.V."/>
        </authorList>
    </citation>
    <scope>NUCLEOTIDE SEQUENCE [LARGE SCALE GENOMIC DNA]</scope>
    <source>
        <strain evidence="1 2">CBS 494.80</strain>
    </source>
</reference>
<accession>A0ABR4CG09</accession>